<dbReference type="Pfam" id="PF14054">
    <property type="entry name" value="DUF4249"/>
    <property type="match status" value="1"/>
</dbReference>
<evidence type="ECO:0000313" key="2">
    <source>
        <dbReference type="Proteomes" id="UP001497416"/>
    </source>
</evidence>
<dbReference type="Proteomes" id="UP001497416">
    <property type="component" value="Unassembled WGS sequence"/>
</dbReference>
<reference evidence="1 2" key="1">
    <citation type="submission" date="2024-05" db="EMBL/GenBank/DDBJ databases">
        <authorList>
            <person name="Duchaud E."/>
        </authorList>
    </citation>
    <scope>NUCLEOTIDE SEQUENCE [LARGE SCALE GENOMIC DNA]</scope>
    <source>
        <strain evidence="1">Ena-SAMPLE-TAB-13-05-2024-13:56:06:370-140302</strain>
    </source>
</reference>
<evidence type="ECO:0008006" key="3">
    <source>
        <dbReference type="Google" id="ProtNLM"/>
    </source>
</evidence>
<protein>
    <recommendedName>
        <fullName evidence="3">DUF4249 domain-containing protein</fullName>
    </recommendedName>
</protein>
<evidence type="ECO:0000313" key="1">
    <source>
        <dbReference type="EMBL" id="CAL2082819.1"/>
    </source>
</evidence>
<comment type="caution">
    <text evidence="1">The sequence shown here is derived from an EMBL/GenBank/DDBJ whole genome shotgun (WGS) entry which is preliminary data.</text>
</comment>
<dbReference type="PROSITE" id="PS51257">
    <property type="entry name" value="PROKAR_LIPOPROTEIN"/>
    <property type="match status" value="1"/>
</dbReference>
<dbReference type="InterPro" id="IPR025345">
    <property type="entry name" value="DUF4249"/>
</dbReference>
<dbReference type="RefSeq" id="WP_348711383.1">
    <property type="nucleotide sequence ID" value="NZ_CAXIXY010000004.1"/>
</dbReference>
<keyword evidence="2" id="KW-1185">Reference proteome</keyword>
<organism evidence="1 2">
    <name type="scientific">Tenacibaculum platacis</name>
    <dbReference type="NCBI Taxonomy" id="3137852"/>
    <lineage>
        <taxon>Bacteria</taxon>
        <taxon>Pseudomonadati</taxon>
        <taxon>Bacteroidota</taxon>
        <taxon>Flavobacteriia</taxon>
        <taxon>Flavobacteriales</taxon>
        <taxon>Flavobacteriaceae</taxon>
        <taxon>Tenacibaculum</taxon>
    </lineage>
</organism>
<sequence>MKKIKILLYLTIITGIGGCIEQVEFDNVSFDTNLVVKAIITNEIKQHTIELSRTIPIDSTELSPEKSAFVALVDNVGTTYNFTETEDGIYTSVNSFGADPARSYTLSIQTSNGQRYNSTTEKLPEDSNIDDIRASVENDDIEGPFIAFKVNATGNSTDGSYYRYEYDETYKIKSFVWSPFRIRVLSNISPYNFDYIPKDPDIYGEGFCYTSDTSNSILITETKTLSQDQVSGFTVRKVPLQSYIVGQRYSILLKQYVLNQNTYDYYTLLDKFSDPSDIFTQTQVGNIPSNITSETNPTTDLVIGFFEVSSITSKRFFFNRTDITDAYYDNYTDSSLCDEFPRPLFNDGFGNSPLLELLETHIFYDAPPVGFGSPPGGPYELILKQCGDCSHLGSVKEPDFWIE</sequence>
<name>A0ABM9NXJ8_9FLAO</name>
<proteinExistence type="predicted"/>
<accession>A0ABM9NXJ8</accession>
<gene>
    <name evidence="1" type="ORF">T190607A01A_20032</name>
</gene>
<dbReference type="EMBL" id="CAXIXY010000004">
    <property type="protein sequence ID" value="CAL2082819.1"/>
    <property type="molecule type" value="Genomic_DNA"/>
</dbReference>